<proteinExistence type="predicted"/>
<organism evidence="2 3">
    <name type="scientific">Haloarcula vallismortis tailed virus 1</name>
    <dbReference type="NCBI Taxonomy" id="1262528"/>
    <lineage>
        <taxon>Viruses</taxon>
        <taxon>Duplodnaviria</taxon>
        <taxon>Heunggongvirae</taxon>
        <taxon>Uroviricota</taxon>
        <taxon>Caudoviricetes</taxon>
        <taxon>Thumleimavirales</taxon>
        <taxon>Druskaviridae</taxon>
        <taxon>Tredecimvirus</taxon>
        <taxon>Tredecimvirus thailandense</taxon>
        <taxon>Tredecimvirus HVTV1</taxon>
    </lineage>
</organism>
<keyword evidence="3" id="KW-1185">Reference proteome</keyword>
<dbReference type="Proteomes" id="UP000011137">
    <property type="component" value="Segment"/>
</dbReference>
<name>L7TKG6_9CAUD</name>
<dbReference type="KEGG" id="vg:14477347"/>
<evidence type="ECO:0000313" key="3">
    <source>
        <dbReference type="Proteomes" id="UP000011137"/>
    </source>
</evidence>
<protein>
    <submittedName>
        <fullName evidence="2">Uncharacterized protein</fullName>
    </submittedName>
</protein>
<keyword evidence="1" id="KW-1133">Transmembrane helix</keyword>
<evidence type="ECO:0000313" key="2">
    <source>
        <dbReference type="EMBL" id="AGC34475.1"/>
    </source>
</evidence>
<dbReference type="RefSeq" id="YP_007379011.1">
    <property type="nucleotide sequence ID" value="NC_020158.1"/>
</dbReference>
<evidence type="ECO:0000256" key="1">
    <source>
        <dbReference type="SAM" id="Phobius"/>
    </source>
</evidence>
<sequence length="50" mass="5928">MFESALAEVQMMVMLSLVIFLGGLWLTMLVYVALRHFERKSRRRTGYGRY</sequence>
<dbReference type="EMBL" id="KC117377">
    <property type="protein sequence ID" value="AGC34475.1"/>
    <property type="molecule type" value="Genomic_DNA"/>
</dbReference>
<keyword evidence="1" id="KW-0812">Transmembrane</keyword>
<gene>
    <name evidence="2" type="primary">106</name>
    <name evidence="2" type="ORF">HVTV1_106</name>
</gene>
<keyword evidence="1" id="KW-0472">Membrane</keyword>
<reference evidence="2 3" key="1">
    <citation type="journal article" date="2013" name="J. Virol.">
        <title>Insights into head-tailed viruses infecting extremely halophilic archaea.</title>
        <authorList>
            <person name="Pietila M.K."/>
            <person name="Laurinmaki P."/>
            <person name="Russell D.A."/>
            <person name="Ko C.C."/>
            <person name="Jacobs-Sera D."/>
            <person name="Butcher S.J."/>
            <person name="Bamford D.H."/>
            <person name="Hendrix R.W."/>
        </authorList>
    </citation>
    <scope>NUCLEOTIDE SEQUENCE [LARGE SCALE GENOMIC DNA]</scope>
</reference>
<feature type="transmembrane region" description="Helical" evidence="1">
    <location>
        <begin position="12"/>
        <end position="34"/>
    </location>
</feature>
<dbReference type="GeneID" id="14477347"/>
<accession>L7TKG6</accession>